<dbReference type="PANTHER" id="PTHR14614">
    <property type="entry name" value="HEPATOCELLULAR CARCINOMA-ASSOCIATED ANTIGEN"/>
    <property type="match status" value="1"/>
</dbReference>
<evidence type="ECO:0000313" key="1">
    <source>
        <dbReference type="EMBL" id="KAJ0401325.1"/>
    </source>
</evidence>
<dbReference type="PANTHER" id="PTHR14614:SF132">
    <property type="entry name" value="PROTEIN-LYSINE METHYLTRANSFERASE C42C1.13"/>
    <property type="match status" value="1"/>
</dbReference>
<reference evidence="1" key="1">
    <citation type="submission" date="2021-12" db="EMBL/GenBank/DDBJ databases">
        <title>Prjna785345.</title>
        <authorList>
            <person name="Rujirawat T."/>
            <person name="Krajaejun T."/>
        </authorList>
    </citation>
    <scope>NUCLEOTIDE SEQUENCE</scope>
    <source>
        <strain evidence="1">Pi057C3</strain>
    </source>
</reference>
<dbReference type="Gene3D" id="3.40.50.150">
    <property type="entry name" value="Vaccinia Virus protein VP39"/>
    <property type="match status" value="1"/>
</dbReference>
<dbReference type="Pfam" id="PF10294">
    <property type="entry name" value="Methyltransf_16"/>
    <property type="match status" value="1"/>
</dbReference>
<dbReference type="InterPro" id="IPR019410">
    <property type="entry name" value="Methyltransf_16"/>
</dbReference>
<dbReference type="Proteomes" id="UP001209570">
    <property type="component" value="Unassembled WGS sequence"/>
</dbReference>
<dbReference type="SUPFAM" id="SSF53335">
    <property type="entry name" value="S-adenosyl-L-methionine-dependent methyltransferases"/>
    <property type="match status" value="1"/>
</dbReference>
<sequence>MRRVHGDNQRHLDEADWPTDLGLSAVLSGSARADQVVLGRLRLRFGSPRALTPERPFSLAVDLVDEMAQPLQVSSQLMPELCVAVIHAEEENDDDGGGHERSLDPTTELSLETLRCVLRPSAAQWRLDCVLHRVQARQHDAVDRRLRLQVQLSAPSSSSLREDSAILQALQQFCVASQWLPLRRGGDALVLPVVSDVIHVTDAPATSLSLPLPPPTSSRCQRRFQVGPQHGCLRIQEDYGLAMGAHVWDASIWLGVALRQAVGESARELPSMLELGAGSGLFGCVYRALGARPKRAPSVVLTERPDCVEVLQANLARNGVHAVALPLMWGSDELPVALRGGVDVVFAADVLYNWSVHELWLATLARLAHQRSGRAFRVLLAHKRRGGATSERLDAVLKHGVDAACGERCRWRHWDVRRVGAVSAIDVLQLTPRASLASDDDDDDQR</sequence>
<name>A0AAD5M384_PYTIN</name>
<proteinExistence type="predicted"/>
<keyword evidence="2" id="KW-1185">Reference proteome</keyword>
<organism evidence="1 2">
    <name type="scientific">Pythium insidiosum</name>
    <name type="common">Pythiosis disease agent</name>
    <dbReference type="NCBI Taxonomy" id="114742"/>
    <lineage>
        <taxon>Eukaryota</taxon>
        <taxon>Sar</taxon>
        <taxon>Stramenopiles</taxon>
        <taxon>Oomycota</taxon>
        <taxon>Peronosporomycetes</taxon>
        <taxon>Pythiales</taxon>
        <taxon>Pythiaceae</taxon>
        <taxon>Pythium</taxon>
    </lineage>
</organism>
<dbReference type="EMBL" id="JAKCXM010000131">
    <property type="protein sequence ID" value="KAJ0401325.1"/>
    <property type="molecule type" value="Genomic_DNA"/>
</dbReference>
<comment type="caution">
    <text evidence="1">The sequence shown here is derived from an EMBL/GenBank/DDBJ whole genome shotgun (WGS) entry which is preliminary data.</text>
</comment>
<dbReference type="AlphaFoldDB" id="A0AAD5M384"/>
<gene>
    <name evidence="1" type="ORF">P43SY_007894</name>
</gene>
<accession>A0AAD5M384</accession>
<evidence type="ECO:0000313" key="2">
    <source>
        <dbReference type="Proteomes" id="UP001209570"/>
    </source>
</evidence>
<evidence type="ECO:0008006" key="3">
    <source>
        <dbReference type="Google" id="ProtNLM"/>
    </source>
</evidence>
<dbReference type="InterPro" id="IPR029063">
    <property type="entry name" value="SAM-dependent_MTases_sf"/>
</dbReference>
<protein>
    <recommendedName>
        <fullName evidence="3">FAM86 N-terminal domain-containing protein</fullName>
    </recommendedName>
</protein>